<dbReference type="EMBL" id="CP034328">
    <property type="protein sequence ID" value="AZL58304.1"/>
    <property type="molecule type" value="Genomic_DNA"/>
</dbReference>
<reference evidence="1 2" key="1">
    <citation type="submission" date="2018-12" db="EMBL/GenBank/DDBJ databases">
        <title>Complete genome sequencing of Tabrizicola sp. K13M18.</title>
        <authorList>
            <person name="Bae J.-W."/>
        </authorList>
    </citation>
    <scope>NUCLEOTIDE SEQUENCE [LARGE SCALE GENOMIC DNA]</scope>
    <source>
        <strain evidence="1 2">K13M18</strain>
    </source>
</reference>
<proteinExistence type="predicted"/>
<dbReference type="RefSeq" id="WP_125324505.1">
    <property type="nucleotide sequence ID" value="NZ_CP034328.1"/>
</dbReference>
<dbReference type="AlphaFoldDB" id="A0A3S8U3Y1"/>
<sequence>MEDDDRKALALNLLDIVAFTRSRQPALRVAEASACNSLRQLSPDLPADSQKVIPSVWGRPQQQPLFDRQRRIASQSGPDPIIAKRAFGRFLAAQNICKEF</sequence>
<dbReference type="KEGG" id="taw:EI545_05295"/>
<keyword evidence="2" id="KW-1185">Reference proteome</keyword>
<evidence type="ECO:0000313" key="2">
    <source>
        <dbReference type="Proteomes" id="UP000282002"/>
    </source>
</evidence>
<protein>
    <submittedName>
        <fullName evidence="1">Uncharacterized protein</fullName>
    </submittedName>
</protein>
<name>A0A3S8U3Y1_9RHOB</name>
<gene>
    <name evidence="1" type="ORF">EI545_05295</name>
</gene>
<accession>A0A3S8U3Y1</accession>
<dbReference type="Proteomes" id="UP000282002">
    <property type="component" value="Chromosome"/>
</dbReference>
<organism evidence="1 2">
    <name type="scientific">Tabrizicola piscis</name>
    <dbReference type="NCBI Taxonomy" id="2494374"/>
    <lineage>
        <taxon>Bacteria</taxon>
        <taxon>Pseudomonadati</taxon>
        <taxon>Pseudomonadota</taxon>
        <taxon>Alphaproteobacteria</taxon>
        <taxon>Rhodobacterales</taxon>
        <taxon>Paracoccaceae</taxon>
        <taxon>Tabrizicola</taxon>
    </lineage>
</organism>
<evidence type="ECO:0000313" key="1">
    <source>
        <dbReference type="EMBL" id="AZL58304.1"/>
    </source>
</evidence>